<dbReference type="EMBL" id="AP006270">
    <property type="protein sequence ID" value="BAC67279.1"/>
    <property type="molecule type" value="Genomic_DNA"/>
</dbReference>
<name>Q80LR8_NPVAH</name>
<dbReference type="InterPro" id="IPR006871">
    <property type="entry name" value="ssDNA-bd_baculovirus"/>
</dbReference>
<dbReference type="Pfam" id="PF04786">
    <property type="entry name" value="Baculo_DNA_bind"/>
    <property type="match status" value="1"/>
</dbReference>
<protein>
    <submittedName>
        <fullName evidence="1">DNA binding protein</fullName>
    </submittedName>
</protein>
<evidence type="ECO:0000313" key="2">
    <source>
        <dbReference type="Proteomes" id="UP000232720"/>
    </source>
</evidence>
<proteinExistence type="predicted"/>
<dbReference type="OrthoDB" id="23658at10239"/>
<organism evidence="1 2">
    <name type="scientific">Adoxophyes honmai nucleopolyhedrovirus</name>
    <dbReference type="NCBI Taxonomy" id="224399"/>
    <lineage>
        <taxon>Viruses</taxon>
        <taxon>Viruses incertae sedis</taxon>
        <taxon>Naldaviricetes</taxon>
        <taxon>Lefavirales</taxon>
        <taxon>Baculoviridae</taxon>
        <taxon>Alphabaculovirus</taxon>
        <taxon>Alphabaculovirus adhonmai</taxon>
    </lineage>
</organism>
<evidence type="ECO:0000313" key="1">
    <source>
        <dbReference type="EMBL" id="BAC67279.1"/>
    </source>
</evidence>
<organismHost>
    <name type="scientific">Adoxophyes honmai</name>
    <name type="common">Smaller tea tortrix moth</name>
    <dbReference type="NCBI Taxonomy" id="85585"/>
</organismHost>
<reference evidence="1 2" key="1">
    <citation type="journal article" date="2003" name="Virology">
        <title>Genome sequence and organization of a nucleopolyhedrovirus isolated from the smaller tea tortrix, Adoxophyes honmai.</title>
        <authorList>
            <person name="Nakai M."/>
            <person name="Goto C."/>
            <person name="Kang W."/>
            <person name="Shikata M."/>
            <person name="Luque T."/>
            <person name="Kunimi Y."/>
        </authorList>
    </citation>
    <scope>NUCLEOTIDE SEQUENCE [LARGE SCALE GENOMIC DNA]</scope>
    <source>
        <strain evidence="1 2">ADN001</strain>
    </source>
</reference>
<keyword evidence="2" id="KW-1185">Reference proteome</keyword>
<dbReference type="GeneID" id="1485751"/>
<sequence>MSTIIKKKRLSADNQENVAEQSTEQAAEPVIEEVTLEQPELALDLYHENITYDPNDALIRWFNTQPEDRNITWAEKMIYNLSKGKNSSVVNCMTSFHQNQLKMALDFVNTTYNFAQYENELYPEPISKITVEAPKPPKLTFNVGYHVKGGAVPFYFFDTVILKRFKSAFGEFLTIKWSNIGRHSKVYSNIMSKYFSEDMCKLQESCLINLPDDSNVAKIPFVRKFYDIRKCMNQTVYSTGDLIKSVVCEPFDIDRFNNLFEFQSDGNEVRPSREIEMYMGAIIEGFKQSKNETQLENLNNKKIQEKTYSLAIKPMIFFHIEQ</sequence>
<dbReference type="RefSeq" id="NP_818675.1">
    <property type="nucleotide sequence ID" value="NC_004690.1"/>
</dbReference>
<dbReference type="Proteomes" id="UP000232720">
    <property type="component" value="Genome"/>
</dbReference>
<dbReference type="KEGG" id="vg:1485751"/>
<accession>Q80LR8</accession>